<evidence type="ECO:0000313" key="1">
    <source>
        <dbReference type="EMBL" id="KAL0915148.1"/>
    </source>
</evidence>
<evidence type="ECO:0000313" key="2">
    <source>
        <dbReference type="Proteomes" id="UP001552299"/>
    </source>
</evidence>
<name>A0ABD0UYI7_DENTH</name>
<gene>
    <name evidence="1" type="ORF">M5K25_015547</name>
</gene>
<dbReference type="AlphaFoldDB" id="A0ABD0UYI7"/>
<organism evidence="1 2">
    <name type="scientific">Dendrobium thyrsiflorum</name>
    <name type="common">Pinecone-like raceme dendrobium</name>
    <name type="synonym">Orchid</name>
    <dbReference type="NCBI Taxonomy" id="117978"/>
    <lineage>
        <taxon>Eukaryota</taxon>
        <taxon>Viridiplantae</taxon>
        <taxon>Streptophyta</taxon>
        <taxon>Embryophyta</taxon>
        <taxon>Tracheophyta</taxon>
        <taxon>Spermatophyta</taxon>
        <taxon>Magnoliopsida</taxon>
        <taxon>Liliopsida</taxon>
        <taxon>Asparagales</taxon>
        <taxon>Orchidaceae</taxon>
        <taxon>Epidendroideae</taxon>
        <taxon>Malaxideae</taxon>
        <taxon>Dendrobiinae</taxon>
        <taxon>Dendrobium</taxon>
    </lineage>
</organism>
<dbReference type="EMBL" id="JANQDX010000012">
    <property type="protein sequence ID" value="KAL0915148.1"/>
    <property type="molecule type" value="Genomic_DNA"/>
</dbReference>
<accession>A0ABD0UYI7</accession>
<keyword evidence="2" id="KW-1185">Reference proteome</keyword>
<protein>
    <submittedName>
        <fullName evidence="1">Uncharacterized protein</fullName>
    </submittedName>
</protein>
<sequence length="178" mass="19316">MIFVELPAFYLLTSAARAEIAGRKDLITTKNGGQFALACAAENLREDIHSSGIPFSPFAQSRSSGSLSSLSRDCPDKFYADFHGFCVPNRFGNKLDIPKTLPLVQGEGYECAILHLIGGPTITLSFGTVRLYPLYSNPASRILSETHRFLATTVGQVSLSIFGSCIIPFSVYSRFGVP</sequence>
<dbReference type="Proteomes" id="UP001552299">
    <property type="component" value="Unassembled WGS sequence"/>
</dbReference>
<reference evidence="1 2" key="1">
    <citation type="journal article" date="2024" name="Plant Biotechnol. J.">
        <title>Dendrobium thyrsiflorum genome and its molecular insights into genes involved in important horticultural traits.</title>
        <authorList>
            <person name="Chen B."/>
            <person name="Wang J.Y."/>
            <person name="Zheng P.J."/>
            <person name="Li K.L."/>
            <person name="Liang Y.M."/>
            <person name="Chen X.F."/>
            <person name="Zhang C."/>
            <person name="Zhao X."/>
            <person name="He X."/>
            <person name="Zhang G.Q."/>
            <person name="Liu Z.J."/>
            <person name="Xu Q."/>
        </authorList>
    </citation>
    <scope>NUCLEOTIDE SEQUENCE [LARGE SCALE GENOMIC DNA]</scope>
    <source>
        <strain evidence="1">GZMU011</strain>
    </source>
</reference>
<proteinExistence type="predicted"/>
<comment type="caution">
    <text evidence="1">The sequence shown here is derived from an EMBL/GenBank/DDBJ whole genome shotgun (WGS) entry which is preliminary data.</text>
</comment>